<dbReference type="InterPro" id="IPR005794">
    <property type="entry name" value="Fmt"/>
</dbReference>
<dbReference type="InterPro" id="IPR044135">
    <property type="entry name" value="Met-tRNA-FMT_C"/>
</dbReference>
<dbReference type="Gene3D" id="3.40.50.170">
    <property type="entry name" value="Formyl transferase, N-terminal domain"/>
    <property type="match status" value="1"/>
</dbReference>
<evidence type="ECO:0000259" key="10">
    <source>
        <dbReference type="Pfam" id="PF02911"/>
    </source>
</evidence>
<evidence type="ECO:0000256" key="2">
    <source>
        <dbReference type="ARBA" id="ARBA00010699"/>
    </source>
</evidence>
<evidence type="ECO:0000256" key="1">
    <source>
        <dbReference type="ARBA" id="ARBA00002606"/>
    </source>
</evidence>
<evidence type="ECO:0000259" key="9">
    <source>
        <dbReference type="Pfam" id="PF00551"/>
    </source>
</evidence>
<dbReference type="CDD" id="cd08646">
    <property type="entry name" value="FMT_core_Met-tRNA-FMT_N"/>
    <property type="match status" value="1"/>
</dbReference>
<accession>A0AAT9IGK3</accession>
<gene>
    <name evidence="8 11" type="primary">fmt</name>
    <name evidence="11" type="ORF">BUANCORI2928_387</name>
</gene>
<evidence type="ECO:0000256" key="5">
    <source>
        <dbReference type="ARBA" id="ARBA00022679"/>
    </source>
</evidence>
<dbReference type="Pfam" id="PF00551">
    <property type="entry name" value="Formyl_trans_N"/>
    <property type="match status" value="1"/>
</dbReference>
<dbReference type="EC" id="2.1.2.9" evidence="3 8"/>
<comment type="function">
    <text evidence="1 8">Attaches a formyl group to the free amino group of methionyl-tRNA(fMet). The formyl group appears to play a dual role in the initiator identity of N-formylmethionyl-tRNA by promoting its recognition by IF2 and preventing the misappropriation of this tRNA by the elongation apparatus.</text>
</comment>
<dbReference type="NCBIfam" id="TIGR00460">
    <property type="entry name" value="fmt"/>
    <property type="match status" value="1"/>
</dbReference>
<feature type="domain" description="Formyl transferase N-terminal" evidence="9">
    <location>
        <begin position="13"/>
        <end position="193"/>
    </location>
</feature>
<evidence type="ECO:0000256" key="3">
    <source>
        <dbReference type="ARBA" id="ARBA00012261"/>
    </source>
</evidence>
<name>A0AAT9IGK3_9GAMM</name>
<dbReference type="PANTHER" id="PTHR11138">
    <property type="entry name" value="METHIONYL-TRNA FORMYLTRANSFERASE"/>
    <property type="match status" value="1"/>
</dbReference>
<keyword evidence="5 8" id="KW-0808">Transferase</keyword>
<dbReference type="GO" id="GO:0004479">
    <property type="term" value="F:methionyl-tRNA formyltransferase activity"/>
    <property type="evidence" value="ECO:0007669"/>
    <property type="project" value="UniProtKB-UniRule"/>
</dbReference>
<dbReference type="GO" id="GO:0005829">
    <property type="term" value="C:cytosol"/>
    <property type="evidence" value="ECO:0007669"/>
    <property type="project" value="TreeGrafter"/>
</dbReference>
<reference evidence="11" key="1">
    <citation type="submission" date="2024-06" db="EMBL/GenBank/DDBJ databases">
        <authorList>
            <person name="Manzano-Marin A."/>
            <person name="Manzano-Marin A."/>
            <person name="Alejandro Manzano Marin A."/>
        </authorList>
    </citation>
    <scope>NUCLEOTIDE SEQUENCE</scope>
    <source>
        <strain evidence="11">Ancorni-2928</strain>
    </source>
</reference>
<dbReference type="SUPFAM" id="SSF53328">
    <property type="entry name" value="Formyltransferase"/>
    <property type="match status" value="1"/>
</dbReference>
<evidence type="ECO:0000256" key="8">
    <source>
        <dbReference type="HAMAP-Rule" id="MF_00182"/>
    </source>
</evidence>
<dbReference type="EMBL" id="OZ060371">
    <property type="protein sequence ID" value="CAL4043762.1"/>
    <property type="molecule type" value="Genomic_DNA"/>
</dbReference>
<dbReference type="InterPro" id="IPR005793">
    <property type="entry name" value="Formyl_trans_C"/>
</dbReference>
<dbReference type="InterPro" id="IPR037022">
    <property type="entry name" value="Formyl_trans_C_sf"/>
</dbReference>
<dbReference type="CDD" id="cd08704">
    <property type="entry name" value="Met_tRNA_FMT_C"/>
    <property type="match status" value="1"/>
</dbReference>
<dbReference type="Gene3D" id="3.10.25.10">
    <property type="entry name" value="Formyl transferase, C-terminal domain"/>
    <property type="match status" value="1"/>
</dbReference>
<comment type="catalytic activity">
    <reaction evidence="7 8">
        <text>L-methionyl-tRNA(fMet) + (6R)-10-formyltetrahydrofolate = N-formyl-L-methionyl-tRNA(fMet) + (6S)-5,6,7,8-tetrahydrofolate + H(+)</text>
        <dbReference type="Rhea" id="RHEA:24380"/>
        <dbReference type="Rhea" id="RHEA-COMP:9952"/>
        <dbReference type="Rhea" id="RHEA-COMP:9953"/>
        <dbReference type="ChEBI" id="CHEBI:15378"/>
        <dbReference type="ChEBI" id="CHEBI:57453"/>
        <dbReference type="ChEBI" id="CHEBI:78530"/>
        <dbReference type="ChEBI" id="CHEBI:78844"/>
        <dbReference type="ChEBI" id="CHEBI:195366"/>
        <dbReference type="EC" id="2.1.2.9"/>
    </reaction>
</comment>
<evidence type="ECO:0000256" key="4">
    <source>
        <dbReference type="ARBA" id="ARBA00016014"/>
    </source>
</evidence>
<dbReference type="InterPro" id="IPR036477">
    <property type="entry name" value="Formyl_transf_N_sf"/>
</dbReference>
<dbReference type="InterPro" id="IPR041711">
    <property type="entry name" value="Met-tRNA-FMT_N"/>
</dbReference>
<dbReference type="SUPFAM" id="SSF50486">
    <property type="entry name" value="FMT C-terminal domain-like"/>
    <property type="match status" value="1"/>
</dbReference>
<dbReference type="HAMAP" id="MF_00182">
    <property type="entry name" value="Formyl_trans"/>
    <property type="match status" value="1"/>
</dbReference>
<sequence>MTTQTLNKNNLKKLKIIFSGTPIFAAKHLQSLANYKYNIVAVITKKNNKSKRGSKTIESPVKKIAKIYSIPTFEINCLSKDRKIVENLKKLNADVMIVVAYGSIVPHSILNLFPFGCINLHPSLLPRWRGASPISSSILFGDKITGITIIRMNESIDSGKIMFSSKCFIKKKETSYSLEKKLFKLGIYCIIRVLKKIEHKEPIKLISQNESLTTYAKKFKKENARIDWNKTACYIERLIRAFFPWPIGYFIFHNIKIKVIQSSVINNKKTHKIGEIIKISKKGIQVNTKNGIILLKKIQFPGKKIISIQDFINSNKKLLKTGIILN</sequence>
<dbReference type="Pfam" id="PF02911">
    <property type="entry name" value="Formyl_trans_C"/>
    <property type="match status" value="1"/>
</dbReference>
<evidence type="ECO:0000256" key="7">
    <source>
        <dbReference type="ARBA" id="ARBA00048558"/>
    </source>
</evidence>
<evidence type="ECO:0000256" key="6">
    <source>
        <dbReference type="ARBA" id="ARBA00022917"/>
    </source>
</evidence>
<dbReference type="RefSeq" id="WP_367680916.1">
    <property type="nucleotide sequence ID" value="NZ_OZ060371.1"/>
</dbReference>
<evidence type="ECO:0000313" key="11">
    <source>
        <dbReference type="EMBL" id="CAL4043762.1"/>
    </source>
</evidence>
<protein>
    <recommendedName>
        <fullName evidence="4 8">Methionyl-tRNA formyltransferase</fullName>
        <ecNumber evidence="3 8">2.1.2.9</ecNumber>
    </recommendedName>
</protein>
<feature type="binding site" evidence="8">
    <location>
        <begin position="123"/>
        <end position="126"/>
    </location>
    <ligand>
        <name>(6S)-5,6,7,8-tetrahydrofolate</name>
        <dbReference type="ChEBI" id="CHEBI:57453"/>
    </ligand>
</feature>
<dbReference type="PANTHER" id="PTHR11138:SF5">
    <property type="entry name" value="METHIONYL-TRNA FORMYLTRANSFERASE, MITOCHONDRIAL"/>
    <property type="match status" value="1"/>
</dbReference>
<keyword evidence="6 8" id="KW-0648">Protein biosynthesis</keyword>
<dbReference type="InterPro" id="IPR002376">
    <property type="entry name" value="Formyl_transf_N"/>
</dbReference>
<dbReference type="AlphaFoldDB" id="A0AAT9IGK3"/>
<feature type="domain" description="Formyl transferase C-terminal" evidence="10">
    <location>
        <begin position="218"/>
        <end position="315"/>
    </location>
</feature>
<dbReference type="InterPro" id="IPR011034">
    <property type="entry name" value="Formyl_transferase-like_C_sf"/>
</dbReference>
<proteinExistence type="inferred from homology"/>
<organism evidence="11">
    <name type="scientific">Buchnera aphidicola</name>
    <name type="common">Anoecia corni</name>
    <dbReference type="NCBI Taxonomy" id="2994477"/>
    <lineage>
        <taxon>Bacteria</taxon>
        <taxon>Pseudomonadati</taxon>
        <taxon>Pseudomonadota</taxon>
        <taxon>Gammaproteobacteria</taxon>
        <taxon>Enterobacterales</taxon>
        <taxon>Erwiniaceae</taxon>
        <taxon>Buchnera</taxon>
    </lineage>
</organism>
<comment type="similarity">
    <text evidence="2 8">Belongs to the Fmt family.</text>
</comment>